<reference evidence="3" key="1">
    <citation type="submission" date="2017-10" db="EMBL/GenBank/DDBJ databases">
        <title>Rapid genome shrinkage in a self-fertile nematode reveals novel sperm competition proteins.</title>
        <authorList>
            <person name="Yin D."/>
            <person name="Schwarz E.M."/>
            <person name="Thomas C.G."/>
            <person name="Felde R.L."/>
            <person name="Korf I.F."/>
            <person name="Cutter A.D."/>
            <person name="Schartner C.M."/>
            <person name="Ralston E.J."/>
            <person name="Meyer B.J."/>
            <person name="Haag E.S."/>
        </authorList>
    </citation>
    <scope>NUCLEOTIDE SEQUENCE [LARGE SCALE GENOMIC DNA]</scope>
    <source>
        <strain evidence="3">JU1422</strain>
    </source>
</reference>
<dbReference type="PROSITE" id="PS50181">
    <property type="entry name" value="FBOX"/>
    <property type="match status" value="1"/>
</dbReference>
<accession>A0A2G5SIS8</accession>
<dbReference type="OrthoDB" id="5905315at2759"/>
<dbReference type="InterPro" id="IPR041426">
    <property type="entry name" value="Mos1_HTH"/>
</dbReference>
<feature type="domain" description="F-box" evidence="1">
    <location>
        <begin position="74"/>
        <end position="121"/>
    </location>
</feature>
<proteinExistence type="predicted"/>
<evidence type="ECO:0000313" key="3">
    <source>
        <dbReference type="Proteomes" id="UP000230233"/>
    </source>
</evidence>
<dbReference type="InterPro" id="IPR002900">
    <property type="entry name" value="DUF38/FTH_CAE_spp"/>
</dbReference>
<dbReference type="Proteomes" id="UP000230233">
    <property type="component" value="Unassembled WGS sequence"/>
</dbReference>
<dbReference type="Pfam" id="PF17906">
    <property type="entry name" value="HTH_48"/>
    <property type="match status" value="1"/>
</dbReference>
<evidence type="ECO:0000259" key="1">
    <source>
        <dbReference type="PROSITE" id="PS50181"/>
    </source>
</evidence>
<dbReference type="CDD" id="cd22150">
    <property type="entry name" value="F-box_CeFBXA-like"/>
    <property type="match status" value="1"/>
</dbReference>
<dbReference type="PANTHER" id="PTHR23015:SF4">
    <property type="entry name" value="DUF38 DOMAIN-CONTAINING PROTEIN-RELATED"/>
    <property type="match status" value="1"/>
</dbReference>
<organism evidence="2 3">
    <name type="scientific">Caenorhabditis nigoni</name>
    <dbReference type="NCBI Taxonomy" id="1611254"/>
    <lineage>
        <taxon>Eukaryota</taxon>
        <taxon>Metazoa</taxon>
        <taxon>Ecdysozoa</taxon>
        <taxon>Nematoda</taxon>
        <taxon>Chromadorea</taxon>
        <taxon>Rhabditida</taxon>
        <taxon>Rhabditina</taxon>
        <taxon>Rhabditomorpha</taxon>
        <taxon>Rhabditoidea</taxon>
        <taxon>Rhabditidae</taxon>
        <taxon>Peloderinae</taxon>
        <taxon>Caenorhabditis</taxon>
    </lineage>
</organism>
<gene>
    <name evidence="2" type="ORF">B9Z55_027012</name>
</gene>
<comment type="caution">
    <text evidence="2">The sequence shown here is derived from an EMBL/GenBank/DDBJ whole genome shotgun (WGS) entry which is preliminary data.</text>
</comment>
<dbReference type="EMBL" id="PDUG01000007">
    <property type="protein sequence ID" value="PIC14842.1"/>
    <property type="molecule type" value="Genomic_DNA"/>
</dbReference>
<dbReference type="Pfam" id="PF01827">
    <property type="entry name" value="FTH"/>
    <property type="match status" value="1"/>
</dbReference>
<protein>
    <recommendedName>
        <fullName evidence="1">F-box domain-containing protein</fullName>
    </recommendedName>
</protein>
<keyword evidence="3" id="KW-1185">Reference proteome</keyword>
<dbReference type="InterPro" id="IPR040161">
    <property type="entry name" value="FB224"/>
</dbReference>
<dbReference type="GO" id="GO:0045087">
    <property type="term" value="P:innate immune response"/>
    <property type="evidence" value="ECO:0007669"/>
    <property type="project" value="TreeGrafter"/>
</dbReference>
<name>A0A2G5SIS8_9PELO</name>
<evidence type="ECO:0000313" key="2">
    <source>
        <dbReference type="EMBL" id="PIC14842.1"/>
    </source>
</evidence>
<sequence>MENIPEFLNSNDHHLKFCILYEVALKKPIFDSYQNFCDAVGPDAMEYPDFEFWYHRFWQGELDFDYDRSMDPVPKDLMDMPVKLMQKITNELDPFERSSLRSTNSDIKEVTDSVTPFFEKIRITTSPEAMQWELNDKQFECRNNYGTSCSFSKPIKYKGSYIKKGLEYLTPVFKLPNLQMNHLYLRQGTSEIDDLLIKARLHVRHASFSEYDSNKLVQLLSSMKPGHLETITVQFFPPKGIEYFERIFETEQFKQAKRMNILLNMGFHVEDLLNFSHLKRFDCNMSSDIEPAAILRIRDIVSTFEKFESCGMTFMHDKLGFPIEKFAEALGAEIPERPLKKFTHRYRIPESNEYLEFEIEDDYWQSIKIRKT</sequence>
<dbReference type="AlphaFoldDB" id="A0A2G5SIS8"/>
<dbReference type="PANTHER" id="PTHR23015">
    <property type="entry name" value="UNCHARACTERIZED C.ELEGANS PROTEIN"/>
    <property type="match status" value="1"/>
</dbReference>
<dbReference type="InterPro" id="IPR001810">
    <property type="entry name" value="F-box_dom"/>
</dbReference>